<keyword evidence="1 8" id="KW-0732">Signal</keyword>
<dbReference type="InterPro" id="IPR008928">
    <property type="entry name" value="6-hairpin_glycosidase_sf"/>
</dbReference>
<dbReference type="InterPro" id="IPR033126">
    <property type="entry name" value="Glyco_hydro_9_Asp/Glu_AS"/>
</dbReference>
<dbReference type="SUPFAM" id="SSF48208">
    <property type="entry name" value="Six-hairpin glycosidases"/>
    <property type="match status" value="1"/>
</dbReference>
<dbReference type="EMBL" id="RLII01000005">
    <property type="protein sequence ID" value="RXE59535.1"/>
    <property type="molecule type" value="Genomic_DNA"/>
</dbReference>
<keyword evidence="2 6" id="KW-0378">Hydrolase</keyword>
<keyword evidence="11" id="KW-1185">Reference proteome</keyword>
<evidence type="ECO:0000256" key="8">
    <source>
        <dbReference type="RuleBase" id="RU361166"/>
    </source>
</evidence>
<proteinExistence type="inferred from homology"/>
<evidence type="ECO:0000256" key="5">
    <source>
        <dbReference type="ARBA" id="ARBA00023326"/>
    </source>
</evidence>
<evidence type="ECO:0000259" key="9">
    <source>
        <dbReference type="PROSITE" id="PS51766"/>
    </source>
</evidence>
<dbReference type="PROSITE" id="PS00448">
    <property type="entry name" value="CLOS_CELLULOSOME_RPT"/>
    <property type="match status" value="1"/>
</dbReference>
<dbReference type="GO" id="GO:0000272">
    <property type="term" value="P:polysaccharide catabolic process"/>
    <property type="evidence" value="ECO:0007669"/>
    <property type="project" value="UniProtKB-KW"/>
</dbReference>
<dbReference type="InterPro" id="IPR001701">
    <property type="entry name" value="Glyco_hydro_9"/>
</dbReference>
<dbReference type="InterPro" id="IPR018221">
    <property type="entry name" value="Glyco_hydro_9_His_AS"/>
</dbReference>
<dbReference type="Pfam" id="PF00759">
    <property type="entry name" value="Glyco_hydro_9"/>
    <property type="match status" value="1"/>
</dbReference>
<evidence type="ECO:0000313" key="11">
    <source>
        <dbReference type="Proteomes" id="UP000289166"/>
    </source>
</evidence>
<dbReference type="GO" id="GO:0004553">
    <property type="term" value="F:hydrolase activity, hydrolyzing O-glycosyl compounds"/>
    <property type="evidence" value="ECO:0007669"/>
    <property type="project" value="UniProtKB-UniRule"/>
</dbReference>
<dbReference type="PROSITE" id="PS00592">
    <property type="entry name" value="GH9_2"/>
    <property type="match status" value="1"/>
</dbReference>
<dbReference type="Proteomes" id="UP000289166">
    <property type="component" value="Unassembled WGS sequence"/>
</dbReference>
<dbReference type="InterPro" id="IPR018247">
    <property type="entry name" value="EF_Hand_1_Ca_BS"/>
</dbReference>
<dbReference type="EC" id="3.2.1.-" evidence="8"/>
<dbReference type="PROSITE" id="PS51766">
    <property type="entry name" value="DOCKERIN"/>
    <property type="match status" value="1"/>
</dbReference>
<dbReference type="InterPro" id="IPR036439">
    <property type="entry name" value="Dockerin_dom_sf"/>
</dbReference>
<feature type="active site" evidence="6">
    <location>
        <position position="389"/>
    </location>
</feature>
<dbReference type="OrthoDB" id="2078300at2"/>
<feature type="active site" evidence="7">
    <location>
        <position position="436"/>
    </location>
</feature>
<dbReference type="InterPro" id="IPR016134">
    <property type="entry name" value="Dockerin_dom"/>
</dbReference>
<feature type="signal peptide" evidence="8">
    <location>
        <begin position="1"/>
        <end position="26"/>
    </location>
</feature>
<dbReference type="SUPFAM" id="SSF63446">
    <property type="entry name" value="Type I dockerin domain"/>
    <property type="match status" value="1"/>
</dbReference>
<evidence type="ECO:0000256" key="6">
    <source>
        <dbReference type="PROSITE-ProRule" id="PRU10059"/>
    </source>
</evidence>
<dbReference type="Pfam" id="PF00404">
    <property type="entry name" value="Dockerin_1"/>
    <property type="match status" value="1"/>
</dbReference>
<evidence type="ECO:0000256" key="4">
    <source>
        <dbReference type="ARBA" id="ARBA00023295"/>
    </source>
</evidence>
<evidence type="ECO:0000256" key="7">
    <source>
        <dbReference type="PROSITE-ProRule" id="PRU10060"/>
    </source>
</evidence>
<dbReference type="PROSITE" id="PS00018">
    <property type="entry name" value="EF_HAND_1"/>
    <property type="match status" value="1"/>
</dbReference>
<dbReference type="InterPro" id="IPR012341">
    <property type="entry name" value="6hp_glycosidase-like_sf"/>
</dbReference>
<comment type="similarity">
    <text evidence="6 8">Belongs to the glycosyl hydrolase 9 (cellulase E) family.</text>
</comment>
<sequence>MKKTAVLLIIFTFLMTSLFATSNSSAAASHDYATALRYSIQFYDANKCGPDASIDNVFDWRGACHTSDGSEIGLDLNGGYHDAGDHVKFGLPQAYTAAVLGWSLYEYKDVFDSTGNTAKMLSTLKYFTDYLLKCHPDPDTFYYQVGDGQEDHTYWGAPETQPGSRPIPYVANASNPASDVCGLTSAALTIMYLNYKDIDSSYANKCLQAAKELYTMAKTNLGYYDENAFYISHSYWDDLSFAAAWLYAVENDANYLKEIDNYLSYKTLWGDSPFQNKWTMCWDDMYMAVFCKLAELTGEQKYIDAMNFNLDYWMNSLAKTPGGLRYLDNWGALRYASAEAFIAMRYYELTGNESLKSFAKSQIDYILGSNPLNMSYVIGYGSNYPKCPHHRAANGYTYANGDNAKPAKNLLLGALVGGPNLSDGFTDDVNLYQHTEVAIDYNAAFVGALAAVEKFSGNIIIPTPSPTKPSPSPTSMPLVWCDVGDLNADGSVNSTDITYMKRYLLRIINRLPYQNKEEIRIPAGDLNGDGSINSSDMTLLKRYVLRIIDQFPVKYDIYGNIIN</sequence>
<comment type="caution">
    <text evidence="10">The sequence shown here is derived from an EMBL/GenBank/DDBJ whole genome shotgun (WGS) entry which is preliminary data.</text>
</comment>
<dbReference type="InterPro" id="IPR002105">
    <property type="entry name" value="Dockerin_1_rpt"/>
</dbReference>
<dbReference type="RefSeq" id="WP_069194197.1">
    <property type="nucleotide sequence ID" value="NZ_RLII01000005.1"/>
</dbReference>
<feature type="domain" description="Dockerin" evidence="9">
    <location>
        <begin position="479"/>
        <end position="553"/>
    </location>
</feature>
<evidence type="ECO:0000256" key="2">
    <source>
        <dbReference type="ARBA" id="ARBA00022801"/>
    </source>
</evidence>
<evidence type="ECO:0000256" key="1">
    <source>
        <dbReference type="ARBA" id="ARBA00022729"/>
    </source>
</evidence>
<keyword evidence="4 6" id="KW-0326">Glycosidase</keyword>
<keyword evidence="5 6" id="KW-0624">Polysaccharide degradation</keyword>
<dbReference type="AlphaFoldDB" id="A0A4Q0I6R5"/>
<dbReference type="PANTHER" id="PTHR22298">
    <property type="entry name" value="ENDO-1,4-BETA-GLUCANASE"/>
    <property type="match status" value="1"/>
</dbReference>
<dbReference type="PROSITE" id="PS00698">
    <property type="entry name" value="GH9_3"/>
    <property type="match status" value="1"/>
</dbReference>
<reference evidence="11" key="1">
    <citation type="submission" date="2018-11" db="EMBL/GenBank/DDBJ databases">
        <title>Genome sequencing of a novel mesophilic and cellulolytic organism within the genus Hungateiclostridium.</title>
        <authorList>
            <person name="Rettenmaier R."/>
            <person name="Liebl W."/>
            <person name="Zverlov V."/>
        </authorList>
    </citation>
    <scope>NUCLEOTIDE SEQUENCE [LARGE SCALE GENOMIC DNA]</scope>
    <source>
        <strain evidence="11">N2K1</strain>
    </source>
</reference>
<name>A0A4Q0I6R5_9FIRM</name>
<dbReference type="Gene3D" id="1.10.1330.10">
    <property type="entry name" value="Dockerin domain"/>
    <property type="match status" value="1"/>
</dbReference>
<feature type="chain" id="PRO_5020911355" description="Glucanase" evidence="8">
    <location>
        <begin position="27"/>
        <end position="563"/>
    </location>
</feature>
<feature type="active site" evidence="7">
    <location>
        <position position="427"/>
    </location>
</feature>
<accession>A0A4Q0I6R5</accession>
<gene>
    <name evidence="10" type="ORF">EFD62_06165</name>
</gene>
<dbReference type="CDD" id="cd14256">
    <property type="entry name" value="Dockerin_I"/>
    <property type="match status" value="1"/>
</dbReference>
<organism evidence="10 11">
    <name type="scientific">Acetivibrio mesophilus</name>
    <dbReference type="NCBI Taxonomy" id="2487273"/>
    <lineage>
        <taxon>Bacteria</taxon>
        <taxon>Bacillati</taxon>
        <taxon>Bacillota</taxon>
        <taxon>Clostridia</taxon>
        <taxon>Eubacteriales</taxon>
        <taxon>Oscillospiraceae</taxon>
        <taxon>Acetivibrio</taxon>
    </lineage>
</organism>
<evidence type="ECO:0000256" key="3">
    <source>
        <dbReference type="ARBA" id="ARBA00023277"/>
    </source>
</evidence>
<protein>
    <recommendedName>
        <fullName evidence="8">Glucanase</fullName>
        <ecNumber evidence="8">3.2.1.-</ecNumber>
    </recommendedName>
</protein>
<evidence type="ECO:0000313" key="10">
    <source>
        <dbReference type="EMBL" id="RXE59535.1"/>
    </source>
</evidence>
<keyword evidence="3 6" id="KW-0119">Carbohydrate metabolism</keyword>
<dbReference type="Gene3D" id="1.50.10.10">
    <property type="match status" value="1"/>
</dbReference>